<evidence type="ECO:0000313" key="1">
    <source>
        <dbReference type="EMBL" id="KAJ8881097.1"/>
    </source>
</evidence>
<evidence type="ECO:0000313" key="2">
    <source>
        <dbReference type="Proteomes" id="UP001159363"/>
    </source>
</evidence>
<proteinExistence type="predicted"/>
<name>A0ABQ9H9W7_9NEOP</name>
<accession>A0ABQ9H9W7</accession>
<protein>
    <recommendedName>
        <fullName evidence="3">Transposase</fullName>
    </recommendedName>
</protein>
<reference evidence="1 2" key="1">
    <citation type="submission" date="2023-02" db="EMBL/GenBank/DDBJ databases">
        <title>LHISI_Scaffold_Assembly.</title>
        <authorList>
            <person name="Stuart O.P."/>
            <person name="Cleave R."/>
            <person name="Magrath M.J.L."/>
            <person name="Mikheyev A.S."/>
        </authorList>
    </citation>
    <scope>NUCLEOTIDE SEQUENCE [LARGE SCALE GENOMIC DNA]</scope>
    <source>
        <strain evidence="1">Daus_M_001</strain>
        <tissue evidence="1">Leg muscle</tissue>
    </source>
</reference>
<gene>
    <name evidence="1" type="ORF">PR048_017570</name>
</gene>
<dbReference type="Proteomes" id="UP001159363">
    <property type="component" value="Chromosome 5"/>
</dbReference>
<organism evidence="1 2">
    <name type="scientific">Dryococelus australis</name>
    <dbReference type="NCBI Taxonomy" id="614101"/>
    <lineage>
        <taxon>Eukaryota</taxon>
        <taxon>Metazoa</taxon>
        <taxon>Ecdysozoa</taxon>
        <taxon>Arthropoda</taxon>
        <taxon>Hexapoda</taxon>
        <taxon>Insecta</taxon>
        <taxon>Pterygota</taxon>
        <taxon>Neoptera</taxon>
        <taxon>Polyneoptera</taxon>
        <taxon>Phasmatodea</taxon>
        <taxon>Verophasmatodea</taxon>
        <taxon>Anareolatae</taxon>
        <taxon>Phasmatidae</taxon>
        <taxon>Eurycanthinae</taxon>
        <taxon>Dryococelus</taxon>
    </lineage>
</organism>
<feature type="non-terminal residue" evidence="1">
    <location>
        <position position="484"/>
    </location>
</feature>
<keyword evidence="2" id="KW-1185">Reference proteome</keyword>
<comment type="caution">
    <text evidence="1">The sequence shown here is derived from an EMBL/GenBank/DDBJ whole genome shotgun (WGS) entry which is preliminary data.</text>
</comment>
<dbReference type="EMBL" id="JARBHB010000006">
    <property type="protein sequence ID" value="KAJ8881097.1"/>
    <property type="molecule type" value="Genomic_DNA"/>
</dbReference>
<evidence type="ECO:0008006" key="3">
    <source>
        <dbReference type="Google" id="ProtNLM"/>
    </source>
</evidence>
<sequence>MIRGLFVGWKQPIFYGFDVTMPTCGITLVAVTCDMGGKNSKVWKELCVNTDKPYFANPVCGDRKIWIFYDIPHLLKLSRNHFINSVTLPDGTVFTKASIKELLNHQKGDLSITLPHFGNSTECYRMCTLVAQLFSRRTAQAFNYLLGKKRECIFVKLINDVINSRLPTDEKTPLQSGYGIHHRSQENTLKTFSEVCPVLCFGKRNSLLLFQKGSIISMKSLMGLYEDLKKNECSIHFDFQIVLSTFFRDFAALECFTTAFEVRNRIRLLVLTGSASDIPLSKRASVQEEKNYCSSTQCSFDTEDQFTELVSSELCIKITVCVSRCQEPTNEGKKVVELLHHEVSTDLLESTPDTDITLEALKYVAGYMAFNCKNIDSSLGSFQEKCDSNVPSDWISIISRGGLKTPSSEWLDIARQFEIVFAAFHGTELSKSTKLHEKFSELNEKFLRVYVRTRTFIRIRHLDYKMKISAIKKSHVVSVLFSKT</sequence>